<evidence type="ECO:0000313" key="3">
    <source>
        <dbReference type="Proteomes" id="UP000737171"/>
    </source>
</evidence>
<evidence type="ECO:0000259" key="1">
    <source>
        <dbReference type="PROSITE" id="PS51707"/>
    </source>
</evidence>
<gene>
    <name evidence="2" type="ORF">HLB44_21125</name>
</gene>
<dbReference type="Proteomes" id="UP000737171">
    <property type="component" value="Unassembled WGS sequence"/>
</dbReference>
<dbReference type="EMBL" id="JABRWJ010000006">
    <property type="protein sequence ID" value="NRF69509.1"/>
    <property type="molecule type" value="Genomic_DNA"/>
</dbReference>
<dbReference type="Pfam" id="PF01928">
    <property type="entry name" value="CYTH"/>
    <property type="match status" value="1"/>
</dbReference>
<protein>
    <submittedName>
        <fullName evidence="2">Class IV adenylate cyclase</fullName>
    </submittedName>
</protein>
<dbReference type="PROSITE" id="PS51707">
    <property type="entry name" value="CYTH"/>
    <property type="match status" value="1"/>
</dbReference>
<accession>A0ABX2ELN6</accession>
<dbReference type="InterPro" id="IPR008173">
    <property type="entry name" value="Adenylyl_cyclase_CyaB"/>
</dbReference>
<dbReference type="SUPFAM" id="SSF55154">
    <property type="entry name" value="CYTH-like phosphatases"/>
    <property type="match status" value="1"/>
</dbReference>
<name>A0ABX2ELN6_9BURK</name>
<dbReference type="RefSeq" id="WP_173126518.1">
    <property type="nucleotide sequence ID" value="NZ_JABRWJ010000006.1"/>
</dbReference>
<dbReference type="PANTHER" id="PTHR21028">
    <property type="entry name" value="SI:CH211-156B7.4"/>
    <property type="match status" value="1"/>
</dbReference>
<evidence type="ECO:0000313" key="2">
    <source>
        <dbReference type="EMBL" id="NRF69509.1"/>
    </source>
</evidence>
<proteinExistence type="predicted"/>
<sequence length="171" mass="18705">MPANVEIKARIDSIDDFLPRARALAEEDESPQLIHQDDTFFKVPNGRLKLRVFSDGAGELIHYHRPDAEGPKVSDYVITPAADPDTLREALERACGVLGRVVKHRILVLAGQTRIHLDHVEGLGDFLELEVVLREGQTEDEGTAIARGLLDALGVPPTALISGAYLDLLAK</sequence>
<dbReference type="Gene3D" id="2.40.320.10">
    <property type="entry name" value="Hypothetical Protein Pfu-838710-001"/>
    <property type="match status" value="1"/>
</dbReference>
<dbReference type="PANTHER" id="PTHR21028:SF2">
    <property type="entry name" value="CYTH DOMAIN-CONTAINING PROTEIN"/>
    <property type="match status" value="1"/>
</dbReference>
<keyword evidence="3" id="KW-1185">Reference proteome</keyword>
<dbReference type="CDD" id="cd07890">
    <property type="entry name" value="CYTH-like_AC_IV-like"/>
    <property type="match status" value="1"/>
</dbReference>
<organism evidence="2 3">
    <name type="scientific">Pseudaquabacterium terrae</name>
    <dbReference type="NCBI Taxonomy" id="2732868"/>
    <lineage>
        <taxon>Bacteria</taxon>
        <taxon>Pseudomonadati</taxon>
        <taxon>Pseudomonadota</taxon>
        <taxon>Betaproteobacteria</taxon>
        <taxon>Burkholderiales</taxon>
        <taxon>Sphaerotilaceae</taxon>
        <taxon>Pseudaquabacterium</taxon>
    </lineage>
</organism>
<dbReference type="InterPro" id="IPR023577">
    <property type="entry name" value="CYTH_domain"/>
</dbReference>
<dbReference type="SMART" id="SM01118">
    <property type="entry name" value="CYTH"/>
    <property type="match status" value="1"/>
</dbReference>
<comment type="caution">
    <text evidence="2">The sequence shown here is derived from an EMBL/GenBank/DDBJ whole genome shotgun (WGS) entry which is preliminary data.</text>
</comment>
<dbReference type="InterPro" id="IPR033469">
    <property type="entry name" value="CYTH-like_dom_sf"/>
</dbReference>
<reference evidence="2 3" key="1">
    <citation type="submission" date="2020-05" db="EMBL/GenBank/DDBJ databases">
        <title>Aquincola sp. isolate from soil.</title>
        <authorList>
            <person name="Han J."/>
            <person name="Kim D.-U."/>
        </authorList>
    </citation>
    <scope>NUCLEOTIDE SEQUENCE [LARGE SCALE GENOMIC DNA]</scope>
    <source>
        <strain evidence="2 3">S2</strain>
    </source>
</reference>
<feature type="domain" description="CYTH" evidence="1">
    <location>
        <begin position="2"/>
        <end position="171"/>
    </location>
</feature>